<feature type="transmembrane region" description="Helical" evidence="1">
    <location>
        <begin position="50"/>
        <end position="73"/>
    </location>
</feature>
<evidence type="ECO:0000313" key="2">
    <source>
        <dbReference type="EMBL" id="SLN13433.1"/>
    </source>
</evidence>
<protein>
    <recommendedName>
        <fullName evidence="4">DUF1772 domain-containing protein</fullName>
    </recommendedName>
</protein>
<dbReference type="AlphaFoldDB" id="A0A1X6Y7X5"/>
<keyword evidence="1" id="KW-1133">Transmembrane helix</keyword>
<accession>A0A1X6Y7X5</accession>
<sequence>MKLISQAATTLFGLLAGGMLLIATGLVPYWRALDTVEFTQAFATSLPTVGGTMIVLTILGTGSMVLAAGLALWKKLPGRAWLAAGAAATLIMLVCVPFYFGAANAALSGGTLSGEAITAELATWQQMHWFRTIVGILGLFCAVSAGYASEKTA</sequence>
<reference evidence="2 3" key="1">
    <citation type="submission" date="2017-03" db="EMBL/GenBank/DDBJ databases">
        <authorList>
            <person name="Afonso C.L."/>
            <person name="Miller P.J."/>
            <person name="Scott M.A."/>
            <person name="Spackman E."/>
            <person name="Goraichik I."/>
            <person name="Dimitrov K.M."/>
            <person name="Suarez D.L."/>
            <person name="Swayne D.E."/>
        </authorList>
    </citation>
    <scope>NUCLEOTIDE SEQUENCE [LARGE SCALE GENOMIC DNA]</scope>
    <source>
        <strain evidence="2 3">CECT 7450</strain>
    </source>
</reference>
<evidence type="ECO:0008006" key="4">
    <source>
        <dbReference type="Google" id="ProtNLM"/>
    </source>
</evidence>
<feature type="transmembrane region" description="Helical" evidence="1">
    <location>
        <begin position="7"/>
        <end position="30"/>
    </location>
</feature>
<keyword evidence="3" id="KW-1185">Reference proteome</keyword>
<evidence type="ECO:0000256" key="1">
    <source>
        <dbReference type="SAM" id="Phobius"/>
    </source>
</evidence>
<dbReference type="Proteomes" id="UP000193061">
    <property type="component" value="Unassembled WGS sequence"/>
</dbReference>
<gene>
    <name evidence="2" type="ORF">ROA7450_00186</name>
</gene>
<organism evidence="2 3">
    <name type="scientific">Roseovarius albus</name>
    <dbReference type="NCBI Taxonomy" id="1247867"/>
    <lineage>
        <taxon>Bacteria</taxon>
        <taxon>Pseudomonadati</taxon>
        <taxon>Pseudomonadota</taxon>
        <taxon>Alphaproteobacteria</taxon>
        <taxon>Rhodobacterales</taxon>
        <taxon>Roseobacteraceae</taxon>
        <taxon>Roseovarius</taxon>
    </lineage>
</organism>
<dbReference type="EMBL" id="FWFX01000001">
    <property type="protein sequence ID" value="SLN13433.1"/>
    <property type="molecule type" value="Genomic_DNA"/>
</dbReference>
<keyword evidence="1" id="KW-0472">Membrane</keyword>
<evidence type="ECO:0000313" key="3">
    <source>
        <dbReference type="Proteomes" id="UP000193061"/>
    </source>
</evidence>
<keyword evidence="1" id="KW-0812">Transmembrane</keyword>
<proteinExistence type="predicted"/>
<feature type="transmembrane region" description="Helical" evidence="1">
    <location>
        <begin position="80"/>
        <end position="100"/>
    </location>
</feature>
<name>A0A1X6Y7X5_9RHOB</name>
<feature type="transmembrane region" description="Helical" evidence="1">
    <location>
        <begin position="129"/>
        <end position="148"/>
    </location>
</feature>